<dbReference type="Pfam" id="PF02749">
    <property type="entry name" value="QRPTase_N"/>
    <property type="match status" value="1"/>
</dbReference>
<dbReference type="Gene3D" id="3.20.20.70">
    <property type="entry name" value="Aldolase class I"/>
    <property type="match status" value="1"/>
</dbReference>
<feature type="binding site" evidence="7">
    <location>
        <position position="242"/>
    </location>
    <ligand>
        <name>substrate</name>
    </ligand>
</feature>
<dbReference type="FunFam" id="3.20.20.70:FF:000149">
    <property type="entry name" value="Nicotinate-nucleotide pyrophosphorylase [carboxylating]"/>
    <property type="match status" value="1"/>
</dbReference>
<dbReference type="InterPro" id="IPR022412">
    <property type="entry name" value="Quinolinate_PRibosylTrfase_N"/>
</dbReference>
<dbReference type="STRING" id="1157962.A0A250X2D4"/>
<evidence type="ECO:0000256" key="4">
    <source>
        <dbReference type="ARBA" id="ARBA00022676"/>
    </source>
</evidence>
<feature type="binding site" evidence="7">
    <location>
        <begin position="297"/>
        <end position="299"/>
    </location>
    <ligand>
        <name>substrate</name>
    </ligand>
</feature>
<dbReference type="PANTHER" id="PTHR32179">
    <property type="entry name" value="NICOTINATE-NUCLEOTIDE PYROPHOSPHORYLASE [CARBOXYLATING]"/>
    <property type="match status" value="1"/>
</dbReference>
<feature type="binding site" evidence="7">
    <location>
        <position position="180"/>
    </location>
    <ligand>
        <name>substrate</name>
    </ligand>
</feature>
<comment type="function">
    <text evidence="6">Involved in the catabolism of quinolinic acid (QA).</text>
</comment>
<dbReference type="Gene3D" id="3.90.1170.20">
    <property type="entry name" value="Quinolinate phosphoribosyl transferase, N-terminal domain"/>
    <property type="match status" value="1"/>
</dbReference>
<dbReference type="Pfam" id="PF01729">
    <property type="entry name" value="QRPTase_C"/>
    <property type="match status" value="1"/>
</dbReference>
<dbReference type="InterPro" id="IPR037128">
    <property type="entry name" value="Quinolinate_PRibosylTase_N_sf"/>
</dbReference>
<dbReference type="InterPro" id="IPR036068">
    <property type="entry name" value="Nicotinate_pribotase-like_C"/>
</dbReference>
<gene>
    <name evidence="10" type="ORF">CEUSTIGMA_g4674.t1</name>
</gene>
<dbReference type="GO" id="GO:0034213">
    <property type="term" value="P:quinolinate catabolic process"/>
    <property type="evidence" value="ECO:0007669"/>
    <property type="project" value="TreeGrafter"/>
</dbReference>
<dbReference type="InterPro" id="IPR004393">
    <property type="entry name" value="NadC"/>
</dbReference>
<evidence type="ECO:0000256" key="1">
    <source>
        <dbReference type="ARBA" id="ARBA00004893"/>
    </source>
</evidence>
<comment type="caution">
    <text evidence="10">The sequence shown here is derived from an EMBL/GenBank/DDBJ whole genome shotgun (WGS) entry which is preliminary data.</text>
</comment>
<dbReference type="EMBL" id="BEGY01000023">
    <property type="protein sequence ID" value="GAX77228.1"/>
    <property type="molecule type" value="Genomic_DNA"/>
</dbReference>
<dbReference type="SUPFAM" id="SSF51690">
    <property type="entry name" value="Nicotinate/Quinolinate PRTase C-terminal domain-like"/>
    <property type="match status" value="1"/>
</dbReference>
<accession>A0A250X2D4</accession>
<feature type="binding site" evidence="7">
    <location>
        <position position="111"/>
    </location>
    <ligand>
        <name>substrate</name>
    </ligand>
</feature>
<feature type="binding site" evidence="7">
    <location>
        <begin position="276"/>
        <end position="278"/>
    </location>
    <ligand>
        <name>substrate</name>
    </ligand>
</feature>
<comment type="similarity">
    <text evidence="2 6">Belongs to the NadC/ModD family.</text>
</comment>
<evidence type="ECO:0000259" key="9">
    <source>
        <dbReference type="Pfam" id="PF02749"/>
    </source>
</evidence>
<keyword evidence="5 6" id="KW-0808">Transferase</keyword>
<evidence type="ECO:0000259" key="8">
    <source>
        <dbReference type="Pfam" id="PF01729"/>
    </source>
</evidence>
<evidence type="ECO:0000256" key="6">
    <source>
        <dbReference type="PIRNR" id="PIRNR006250"/>
    </source>
</evidence>
<dbReference type="SUPFAM" id="SSF54675">
    <property type="entry name" value="Nicotinate/Quinolinate PRTase N-terminal domain-like"/>
    <property type="match status" value="1"/>
</dbReference>
<keyword evidence="11" id="KW-1185">Reference proteome</keyword>
<organism evidence="10 11">
    <name type="scientific">Chlamydomonas eustigma</name>
    <dbReference type="NCBI Taxonomy" id="1157962"/>
    <lineage>
        <taxon>Eukaryota</taxon>
        <taxon>Viridiplantae</taxon>
        <taxon>Chlorophyta</taxon>
        <taxon>core chlorophytes</taxon>
        <taxon>Chlorophyceae</taxon>
        <taxon>CS clade</taxon>
        <taxon>Chlamydomonadales</taxon>
        <taxon>Chlamydomonadaceae</taxon>
        <taxon>Chlamydomonas</taxon>
    </lineage>
</organism>
<dbReference type="GO" id="GO:0004514">
    <property type="term" value="F:nicotinate-nucleotide diphosphorylase (carboxylating) activity"/>
    <property type="evidence" value="ECO:0007669"/>
    <property type="project" value="UniProtKB-EC"/>
</dbReference>
<dbReference type="AlphaFoldDB" id="A0A250X2D4"/>
<name>A0A250X2D4_9CHLO</name>
<dbReference type="EC" id="2.4.2.19" evidence="6"/>
<evidence type="ECO:0000256" key="7">
    <source>
        <dbReference type="PIRSR" id="PIRSR006250-1"/>
    </source>
</evidence>
<dbReference type="InterPro" id="IPR027277">
    <property type="entry name" value="NadC/ModD"/>
</dbReference>
<dbReference type="Proteomes" id="UP000232323">
    <property type="component" value="Unassembled WGS sequence"/>
</dbReference>
<feature type="binding site" evidence="7">
    <location>
        <position position="170"/>
    </location>
    <ligand>
        <name>substrate</name>
    </ligand>
</feature>
<dbReference type="PANTHER" id="PTHR32179:SF3">
    <property type="entry name" value="NICOTINATE-NUCLEOTIDE PYROPHOSPHORYLASE [CARBOXYLATING]"/>
    <property type="match status" value="1"/>
</dbReference>
<dbReference type="InterPro" id="IPR002638">
    <property type="entry name" value="Quinolinate_PRibosylTrfase_C"/>
</dbReference>
<evidence type="ECO:0000256" key="5">
    <source>
        <dbReference type="ARBA" id="ARBA00022679"/>
    </source>
</evidence>
<proteinExistence type="inferred from homology"/>
<dbReference type="GO" id="GO:0009435">
    <property type="term" value="P:NAD+ biosynthetic process"/>
    <property type="evidence" value="ECO:0007669"/>
    <property type="project" value="UniProtKB-UniPathway"/>
</dbReference>
<dbReference type="CDD" id="cd01572">
    <property type="entry name" value="QPRTase"/>
    <property type="match status" value="1"/>
</dbReference>
<evidence type="ECO:0000313" key="11">
    <source>
        <dbReference type="Proteomes" id="UP000232323"/>
    </source>
</evidence>
<feature type="domain" description="Quinolinate phosphoribosyl transferase N-terminal" evidence="9">
    <location>
        <begin position="36"/>
        <end position="121"/>
    </location>
</feature>
<dbReference type="PIRSF" id="PIRSF006250">
    <property type="entry name" value="NadC_ModD"/>
    <property type="match status" value="1"/>
</dbReference>
<dbReference type="GO" id="GO:0005737">
    <property type="term" value="C:cytoplasm"/>
    <property type="evidence" value="ECO:0007669"/>
    <property type="project" value="TreeGrafter"/>
</dbReference>
<keyword evidence="3 6" id="KW-0662">Pyridine nucleotide biosynthesis</keyword>
<dbReference type="UniPathway" id="UPA00253">
    <property type="reaction ID" value="UER00331"/>
</dbReference>
<keyword evidence="4 6" id="KW-0328">Glycosyltransferase</keyword>
<protein>
    <recommendedName>
        <fullName evidence="6">Nicotinate-nucleotide pyrophosphorylase [carboxylating]</fullName>
        <ecNumber evidence="6">2.4.2.19</ecNumber>
    </recommendedName>
    <alternativeName>
        <fullName evidence="6">Quinolinate phosphoribosyltransferase [decarboxylating]</fullName>
    </alternativeName>
</protein>
<comment type="catalytic activity">
    <reaction evidence="6">
        <text>nicotinate beta-D-ribonucleotide + CO2 + diphosphate = quinolinate + 5-phospho-alpha-D-ribose 1-diphosphate + 2 H(+)</text>
        <dbReference type="Rhea" id="RHEA:12733"/>
        <dbReference type="ChEBI" id="CHEBI:15378"/>
        <dbReference type="ChEBI" id="CHEBI:16526"/>
        <dbReference type="ChEBI" id="CHEBI:29959"/>
        <dbReference type="ChEBI" id="CHEBI:33019"/>
        <dbReference type="ChEBI" id="CHEBI:57502"/>
        <dbReference type="ChEBI" id="CHEBI:58017"/>
        <dbReference type="EC" id="2.4.2.19"/>
    </reaction>
</comment>
<feature type="binding site" evidence="7">
    <location>
        <begin position="146"/>
        <end position="148"/>
    </location>
    <ligand>
        <name>substrate</name>
    </ligand>
</feature>
<feature type="binding site" evidence="7">
    <location>
        <position position="214"/>
    </location>
    <ligand>
        <name>substrate</name>
    </ligand>
</feature>
<dbReference type="NCBIfam" id="TIGR00078">
    <property type="entry name" value="nadC"/>
    <property type="match status" value="1"/>
</dbReference>
<reference evidence="10 11" key="1">
    <citation type="submission" date="2017-08" db="EMBL/GenBank/DDBJ databases">
        <title>Acidophilic green algal genome provides insights into adaptation to an acidic environment.</title>
        <authorList>
            <person name="Hirooka S."/>
            <person name="Hirose Y."/>
            <person name="Kanesaki Y."/>
            <person name="Higuchi S."/>
            <person name="Fujiwara T."/>
            <person name="Onuma R."/>
            <person name="Era A."/>
            <person name="Ohbayashi R."/>
            <person name="Uzuka A."/>
            <person name="Nozaki H."/>
            <person name="Yoshikawa H."/>
            <person name="Miyagishima S.Y."/>
        </authorList>
    </citation>
    <scope>NUCLEOTIDE SEQUENCE [LARGE SCALE GENOMIC DNA]</scope>
    <source>
        <strain evidence="10 11">NIES-2499</strain>
    </source>
</reference>
<evidence type="ECO:0000256" key="3">
    <source>
        <dbReference type="ARBA" id="ARBA00022642"/>
    </source>
</evidence>
<dbReference type="InterPro" id="IPR013785">
    <property type="entry name" value="Aldolase_TIM"/>
</dbReference>
<sequence>MESSLHAPISPPQHPTYSLKKVILDALSEDAGDLGDVTTLSTISDSTQAVGTFLAKSDGVLAGLGMADLIFCEVDPNLKVSWSGSDGQWVKSGTQFGQVSGSARSILVAERIVLNFMQRMSGIATATHHMVQAAASSGQPAKILETRKTVPGLRLVDKWAVLIGGGLNHRMGLYDMMMIKDNHVTAAGGIREAVKRAEQYILDQRLQAMTIEVETRTLEEVDEILEVIRSNEAPHVTRVMLDNMTRLDASCEGGIDVSMLRAAVEKIKGTIETEASGNVTLDTVQVIAATGVTFISVGALTHSVKALDISLKIKTM</sequence>
<dbReference type="FunFam" id="3.90.1170.20:FF:000001">
    <property type="entry name" value="Nicotinate-nucleotide diphosphorylase (Carboxylating)"/>
    <property type="match status" value="1"/>
</dbReference>
<evidence type="ECO:0000313" key="10">
    <source>
        <dbReference type="EMBL" id="GAX77228.1"/>
    </source>
</evidence>
<evidence type="ECO:0000256" key="2">
    <source>
        <dbReference type="ARBA" id="ARBA00009400"/>
    </source>
</evidence>
<comment type="subunit">
    <text evidence="6">Hexamer formed by 3 homodimers.</text>
</comment>
<dbReference type="OrthoDB" id="10067394at2759"/>
<comment type="pathway">
    <text evidence="1 6">Cofactor biosynthesis; NAD(+) biosynthesis; nicotinate D-ribonucleotide from quinolinate: step 1/1.</text>
</comment>
<feature type="domain" description="Quinolinate phosphoribosyl transferase C-terminal" evidence="8">
    <location>
        <begin position="123"/>
        <end position="312"/>
    </location>
</feature>